<evidence type="ECO:0000313" key="6">
    <source>
        <dbReference type="EMBL" id="KAK0514375.1"/>
    </source>
</evidence>
<sequence>MADPLSLVLGALPLAIQAVQAPKALLGFMADIRGAPGNIKAVSKEVHAFYNVLSSLSVVLKDQDVQTAISGNNTLLETVETLIKPINNCRAILGQLSVKLEKLRSSYSETHDIRSSLVCVKWSLFSKNEISKLQQNLEAEKLTISIALNVITIMQVLTITEENRAISEAPTRTNLDSSTVMSPLAHLSRETSLLQLAPPRTYNHSDLERTVDELEATYMSMNHISESLEAIVHGTQCAVMSADRLLHRKIAHVFQDLSKSGIQIQQLKSSMRQFKELRKTVKAAASSGNNIRTSKFEDLESRWDGLHKSNSAVVEVFFDCISRFSSHGPGPSIDELQVDFFGSPEYRFESLPSFYPEQYVSEGSISKELFAVAMLQSTDSPQTLRYFLDYAETARRWQRVVVFATFYGERQQTDALRVASSDDHIWGGAQALPSAVHSLLRTLLPVIEFHSSITRISLDLKVGESGQIMAESERLEVVEDQSEVSKSDEIEFLQYMNSVCCKQYVESDVVTYSRNAPSSYKVYVDSEACVEFKVVFASGRKQGTNAFLDYLDDIKHFISLRRCANVSEFRGVVLDDTRRHLRSYLKELPVFTSLEFLLGLAISRSKTIPLLIRELWARQLVQAVVEIHTQGLILGAFNPHSVAIRVDGTAIFHLFRRSEKYIRDCDGWAPPEFRHAIRDELNFHTDIFQLGLVLWLVTEHIPKTTGQFCAKYACTHWPRRTCMASHANPVELPACNDDTPAYLCDIIRDCRLPHPRSRISASELANILSTTPQPDITPAEIQEALMPYLNLETELVHAVYCDECGEITTEIQYHCNVCLNNDYDICQACFEKGRHCLVPEHRLIKRARGKNDFYEIS</sequence>
<dbReference type="PROSITE" id="PS50135">
    <property type="entry name" value="ZF_ZZ_2"/>
    <property type="match status" value="1"/>
</dbReference>
<keyword evidence="3" id="KW-0862">Zinc</keyword>
<dbReference type="InterPro" id="IPR031348">
    <property type="entry name" value="PigL_N"/>
</dbReference>
<dbReference type="InterPro" id="IPR011009">
    <property type="entry name" value="Kinase-like_dom_sf"/>
</dbReference>
<evidence type="ECO:0000256" key="3">
    <source>
        <dbReference type="ARBA" id="ARBA00022833"/>
    </source>
</evidence>
<dbReference type="SUPFAM" id="SSF57850">
    <property type="entry name" value="RING/U-box"/>
    <property type="match status" value="1"/>
</dbReference>
<dbReference type="CDD" id="cd02249">
    <property type="entry name" value="ZZ"/>
    <property type="match status" value="1"/>
</dbReference>
<dbReference type="SUPFAM" id="SSF56112">
    <property type="entry name" value="Protein kinase-like (PK-like)"/>
    <property type="match status" value="1"/>
</dbReference>
<proteinExistence type="predicted"/>
<dbReference type="Pfam" id="PF00569">
    <property type="entry name" value="ZZ"/>
    <property type="match status" value="1"/>
</dbReference>
<name>A0AA39R3Y3_9LECA</name>
<evidence type="ECO:0000256" key="1">
    <source>
        <dbReference type="ARBA" id="ARBA00022723"/>
    </source>
</evidence>
<evidence type="ECO:0000313" key="7">
    <source>
        <dbReference type="Proteomes" id="UP001166286"/>
    </source>
</evidence>
<gene>
    <name evidence="6" type="ORF">JMJ35_002992</name>
</gene>
<dbReference type="EMBL" id="JAFEKC020000005">
    <property type="protein sequence ID" value="KAK0514375.1"/>
    <property type="molecule type" value="Genomic_DNA"/>
</dbReference>
<dbReference type="Gene3D" id="1.10.510.10">
    <property type="entry name" value="Transferase(Phosphotransferase) domain 1"/>
    <property type="match status" value="1"/>
</dbReference>
<dbReference type="InterPro" id="IPR000433">
    <property type="entry name" value="Znf_ZZ"/>
</dbReference>
<organism evidence="6 7">
    <name type="scientific">Cladonia borealis</name>
    <dbReference type="NCBI Taxonomy" id="184061"/>
    <lineage>
        <taxon>Eukaryota</taxon>
        <taxon>Fungi</taxon>
        <taxon>Dikarya</taxon>
        <taxon>Ascomycota</taxon>
        <taxon>Pezizomycotina</taxon>
        <taxon>Lecanoromycetes</taxon>
        <taxon>OSLEUM clade</taxon>
        <taxon>Lecanoromycetidae</taxon>
        <taxon>Lecanorales</taxon>
        <taxon>Lecanorineae</taxon>
        <taxon>Cladoniaceae</taxon>
        <taxon>Cladonia</taxon>
    </lineage>
</organism>
<dbReference type="Proteomes" id="UP001166286">
    <property type="component" value="Unassembled WGS sequence"/>
</dbReference>
<dbReference type="AlphaFoldDB" id="A0AA39R3Y3"/>
<evidence type="ECO:0000259" key="5">
    <source>
        <dbReference type="PROSITE" id="PS50135"/>
    </source>
</evidence>
<evidence type="ECO:0000256" key="2">
    <source>
        <dbReference type="ARBA" id="ARBA00022771"/>
    </source>
</evidence>
<comment type="caution">
    <text evidence="6">The sequence shown here is derived from an EMBL/GenBank/DDBJ whole genome shotgun (WGS) entry which is preliminary data.</text>
</comment>
<feature type="domain" description="ZZ-type" evidence="5">
    <location>
        <begin position="796"/>
        <end position="851"/>
    </location>
</feature>
<dbReference type="SMART" id="SM00291">
    <property type="entry name" value="ZnF_ZZ"/>
    <property type="match status" value="1"/>
</dbReference>
<evidence type="ECO:0000256" key="4">
    <source>
        <dbReference type="PROSITE-ProRule" id="PRU00228"/>
    </source>
</evidence>
<reference evidence="6" key="1">
    <citation type="submission" date="2023-03" db="EMBL/GenBank/DDBJ databases">
        <title>Complete genome of Cladonia borealis.</title>
        <authorList>
            <person name="Park H."/>
        </authorList>
    </citation>
    <scope>NUCLEOTIDE SEQUENCE</scope>
    <source>
        <strain evidence="6">ANT050790</strain>
    </source>
</reference>
<dbReference type="Gene3D" id="3.30.60.90">
    <property type="match status" value="1"/>
</dbReference>
<dbReference type="Pfam" id="PF17111">
    <property type="entry name" value="PigL_N"/>
    <property type="match status" value="1"/>
</dbReference>
<keyword evidence="2 4" id="KW-0863">Zinc-finger</keyword>
<keyword evidence="1" id="KW-0479">Metal-binding</keyword>
<keyword evidence="7" id="KW-1185">Reference proteome</keyword>
<dbReference type="InterPro" id="IPR043145">
    <property type="entry name" value="Znf_ZZ_sf"/>
</dbReference>
<accession>A0AA39R3Y3</accession>
<dbReference type="GO" id="GO:0008270">
    <property type="term" value="F:zinc ion binding"/>
    <property type="evidence" value="ECO:0007669"/>
    <property type="project" value="UniProtKB-KW"/>
</dbReference>
<protein>
    <recommendedName>
        <fullName evidence="5">ZZ-type domain-containing protein</fullName>
    </recommendedName>
</protein>